<dbReference type="InterPro" id="IPR036770">
    <property type="entry name" value="Ankyrin_rpt-contain_sf"/>
</dbReference>
<reference evidence="1" key="1">
    <citation type="submission" date="2021-02" db="EMBL/GenBank/DDBJ databases">
        <authorList>
            <person name="Nowell W R."/>
        </authorList>
    </citation>
    <scope>NUCLEOTIDE SEQUENCE</scope>
</reference>
<accession>A0A817W3F3</accession>
<evidence type="ECO:0000313" key="3">
    <source>
        <dbReference type="Proteomes" id="UP000663869"/>
    </source>
</evidence>
<dbReference type="Proteomes" id="UP000663869">
    <property type="component" value="Unassembled WGS sequence"/>
</dbReference>
<protein>
    <recommendedName>
        <fullName evidence="4">Ankyrin repeat protein</fullName>
    </recommendedName>
</protein>
<dbReference type="Proteomes" id="UP000663862">
    <property type="component" value="Unassembled WGS sequence"/>
</dbReference>
<gene>
    <name evidence="1" type="ORF">FME351_LOCUS4418</name>
    <name evidence="2" type="ORF">TSG867_LOCUS9746</name>
</gene>
<evidence type="ECO:0008006" key="4">
    <source>
        <dbReference type="Google" id="ProtNLM"/>
    </source>
</evidence>
<dbReference type="EMBL" id="CAJOBQ010000433">
    <property type="protein sequence ID" value="CAF4354014.1"/>
    <property type="molecule type" value="Genomic_DNA"/>
</dbReference>
<dbReference type="SUPFAM" id="SSF48403">
    <property type="entry name" value="Ankyrin repeat"/>
    <property type="match status" value="1"/>
</dbReference>
<name>A0A817W3F3_9BILA</name>
<dbReference type="AlphaFoldDB" id="A0A817W3F3"/>
<proteinExistence type="predicted"/>
<sequence length="433" mass="50732">MKKALLERHDQSTSLVEAKMREFGTQLDEFFKNSNQSPEILHALFEQHCLSSIHESIIFIYWNSLNKPKINRLLDRTIEYLQLNKEENLIKNPYYLKEIEFNEQIKNSALLHDAIMKNYENIFLLLLKSGFNSNNLLPDRKTPLSMCVVVNNIDPRKRLNYIQLLIEQGANAIIRDVNNVSPFQRLCGMESNYPVVYNFFRDYLLSVYPDEIESEFNSGLETALFNWCVPIVTDLLEHGATFDALKNVYSFEKFLSDLASIMFEIRRSISYIDPFILCFIQIILHNSPCENYSICIERFIQSIYIPGVCFEANSNPCEHPSMANVKIFLYLSVHFGYLSKTVSDRIRRQDLPKILTMPTENLLASQAQRQKLVDTLNQHFDELTVKYHKNPVSLKLFSIRKIRQSMMKVNQKNIEQLNISQYLKKMLYSEQKI</sequence>
<comment type="caution">
    <text evidence="1">The sequence shown here is derived from an EMBL/GenBank/DDBJ whole genome shotgun (WGS) entry which is preliminary data.</text>
</comment>
<dbReference type="EMBL" id="CAJNYU010000337">
    <property type="protein sequence ID" value="CAF3350244.1"/>
    <property type="molecule type" value="Genomic_DNA"/>
</dbReference>
<dbReference type="Gene3D" id="1.25.40.20">
    <property type="entry name" value="Ankyrin repeat-containing domain"/>
    <property type="match status" value="1"/>
</dbReference>
<organism evidence="1 3">
    <name type="scientific">Rotaria socialis</name>
    <dbReference type="NCBI Taxonomy" id="392032"/>
    <lineage>
        <taxon>Eukaryota</taxon>
        <taxon>Metazoa</taxon>
        <taxon>Spiralia</taxon>
        <taxon>Gnathifera</taxon>
        <taxon>Rotifera</taxon>
        <taxon>Eurotatoria</taxon>
        <taxon>Bdelloidea</taxon>
        <taxon>Philodinida</taxon>
        <taxon>Philodinidae</taxon>
        <taxon>Rotaria</taxon>
    </lineage>
</organism>
<evidence type="ECO:0000313" key="2">
    <source>
        <dbReference type="EMBL" id="CAF4354014.1"/>
    </source>
</evidence>
<evidence type="ECO:0000313" key="1">
    <source>
        <dbReference type="EMBL" id="CAF3350244.1"/>
    </source>
</evidence>